<dbReference type="PRINTS" id="PR00039">
    <property type="entry name" value="HTHLYSR"/>
</dbReference>
<dbReference type="GO" id="GO:0003700">
    <property type="term" value="F:DNA-binding transcription factor activity"/>
    <property type="evidence" value="ECO:0007669"/>
    <property type="project" value="InterPro"/>
</dbReference>
<keyword evidence="4" id="KW-0804">Transcription</keyword>
<gene>
    <name evidence="6" type="ORF">LPC04_20805</name>
</gene>
<comment type="similarity">
    <text evidence="1">Belongs to the LysR transcriptional regulatory family.</text>
</comment>
<dbReference type="SUPFAM" id="SSF46785">
    <property type="entry name" value="Winged helix' DNA-binding domain"/>
    <property type="match status" value="1"/>
</dbReference>
<proteinExistence type="inferred from homology"/>
<dbReference type="SUPFAM" id="SSF53850">
    <property type="entry name" value="Periplasmic binding protein-like II"/>
    <property type="match status" value="1"/>
</dbReference>
<keyword evidence="7" id="KW-1185">Reference proteome</keyword>
<reference evidence="6" key="1">
    <citation type="submission" date="2021-11" db="EMBL/GenBank/DDBJ databases">
        <title>BS-T2-15 a new species belonging to the Comamonadaceae family isolated from the soil of a French oak forest.</title>
        <authorList>
            <person name="Mieszkin S."/>
            <person name="Alain K."/>
        </authorList>
    </citation>
    <scope>NUCLEOTIDE SEQUENCE</scope>
    <source>
        <strain evidence="6">BS-T2-15</strain>
    </source>
</reference>
<accession>A0A9X1YNR4</accession>
<dbReference type="Gene3D" id="1.10.10.10">
    <property type="entry name" value="Winged helix-like DNA-binding domain superfamily/Winged helix DNA-binding domain"/>
    <property type="match status" value="1"/>
</dbReference>
<comment type="caution">
    <text evidence="6">The sequence shown here is derived from an EMBL/GenBank/DDBJ whole genome shotgun (WGS) entry which is preliminary data.</text>
</comment>
<dbReference type="FunFam" id="1.10.10.10:FF:000001">
    <property type="entry name" value="LysR family transcriptional regulator"/>
    <property type="match status" value="1"/>
</dbReference>
<sequence length="319" mass="35360">MNLGRQRPLVLDHLRSFEAVARRAGFGAAAEELHVTQSAVSRQIKSLEDELGAPLFTRGTRRVELTQAGQLLLRAITPALGRIDSAVRQIRQLRGRAQVSLSTFPSFASLWLLPRLPTFEKGQPAIDIRISATDRLLELDDPDHDLVLRQIRPEDAPPGAIRLFGEVCTPVIGASLADAIARGAAPPLKSPKDLVDCTLIEMDDDRASSDVLGWPFWLQQRGLSQLEPRRWISVNFTHQQVQTALAGQGVALARLPLIHEALERGDLIEPFGREGRMTSPWAYWQISLNSARPRPELESFVAWLHEAAHETRVAIGEEG</sequence>
<dbReference type="Proteomes" id="UP001139353">
    <property type="component" value="Unassembled WGS sequence"/>
</dbReference>
<dbReference type="InterPro" id="IPR000847">
    <property type="entry name" value="LysR_HTH_N"/>
</dbReference>
<evidence type="ECO:0000256" key="2">
    <source>
        <dbReference type="ARBA" id="ARBA00023015"/>
    </source>
</evidence>
<dbReference type="AlphaFoldDB" id="A0A9X1YNR4"/>
<evidence type="ECO:0000256" key="3">
    <source>
        <dbReference type="ARBA" id="ARBA00023125"/>
    </source>
</evidence>
<dbReference type="Pfam" id="PF03466">
    <property type="entry name" value="LysR_substrate"/>
    <property type="match status" value="1"/>
</dbReference>
<evidence type="ECO:0000259" key="5">
    <source>
        <dbReference type="PROSITE" id="PS50931"/>
    </source>
</evidence>
<evidence type="ECO:0000313" key="7">
    <source>
        <dbReference type="Proteomes" id="UP001139353"/>
    </source>
</evidence>
<dbReference type="GO" id="GO:0006351">
    <property type="term" value="P:DNA-templated transcription"/>
    <property type="evidence" value="ECO:0007669"/>
    <property type="project" value="TreeGrafter"/>
</dbReference>
<organism evidence="6 7">
    <name type="scientific">Scleromatobacter humisilvae</name>
    <dbReference type="NCBI Taxonomy" id="2897159"/>
    <lineage>
        <taxon>Bacteria</taxon>
        <taxon>Pseudomonadati</taxon>
        <taxon>Pseudomonadota</taxon>
        <taxon>Betaproteobacteria</taxon>
        <taxon>Burkholderiales</taxon>
        <taxon>Sphaerotilaceae</taxon>
        <taxon>Scleromatobacter</taxon>
    </lineage>
</organism>
<dbReference type="EMBL" id="JAJLJH010000007">
    <property type="protein sequence ID" value="MCK9688153.1"/>
    <property type="molecule type" value="Genomic_DNA"/>
</dbReference>
<feature type="domain" description="HTH lysR-type" evidence="5">
    <location>
        <begin position="9"/>
        <end position="66"/>
    </location>
</feature>
<dbReference type="GO" id="GO:0043565">
    <property type="term" value="F:sequence-specific DNA binding"/>
    <property type="evidence" value="ECO:0007669"/>
    <property type="project" value="TreeGrafter"/>
</dbReference>
<dbReference type="InterPro" id="IPR036390">
    <property type="entry name" value="WH_DNA-bd_sf"/>
</dbReference>
<keyword evidence="3" id="KW-0238">DNA-binding</keyword>
<dbReference type="InterPro" id="IPR058163">
    <property type="entry name" value="LysR-type_TF_proteobact-type"/>
</dbReference>
<dbReference type="PANTHER" id="PTHR30537:SF79">
    <property type="entry name" value="TRANSCRIPTIONAL REGULATOR-RELATED"/>
    <property type="match status" value="1"/>
</dbReference>
<dbReference type="InterPro" id="IPR036388">
    <property type="entry name" value="WH-like_DNA-bd_sf"/>
</dbReference>
<protein>
    <submittedName>
        <fullName evidence="6">LysR family transcriptional regulator</fullName>
    </submittedName>
</protein>
<keyword evidence="2" id="KW-0805">Transcription regulation</keyword>
<dbReference type="Pfam" id="PF00126">
    <property type="entry name" value="HTH_1"/>
    <property type="match status" value="1"/>
</dbReference>
<dbReference type="RefSeq" id="WP_275684197.1">
    <property type="nucleotide sequence ID" value="NZ_JAJLJH010000007.1"/>
</dbReference>
<dbReference type="PANTHER" id="PTHR30537">
    <property type="entry name" value="HTH-TYPE TRANSCRIPTIONAL REGULATOR"/>
    <property type="match status" value="1"/>
</dbReference>
<name>A0A9X1YNR4_9BURK</name>
<evidence type="ECO:0000256" key="4">
    <source>
        <dbReference type="ARBA" id="ARBA00023163"/>
    </source>
</evidence>
<dbReference type="Gene3D" id="3.40.190.10">
    <property type="entry name" value="Periplasmic binding protein-like II"/>
    <property type="match status" value="2"/>
</dbReference>
<evidence type="ECO:0000313" key="6">
    <source>
        <dbReference type="EMBL" id="MCK9688153.1"/>
    </source>
</evidence>
<dbReference type="PROSITE" id="PS50931">
    <property type="entry name" value="HTH_LYSR"/>
    <property type="match status" value="1"/>
</dbReference>
<evidence type="ECO:0000256" key="1">
    <source>
        <dbReference type="ARBA" id="ARBA00009437"/>
    </source>
</evidence>
<dbReference type="InterPro" id="IPR005119">
    <property type="entry name" value="LysR_subst-bd"/>
</dbReference>